<evidence type="ECO:0000256" key="3">
    <source>
        <dbReference type="ARBA" id="ARBA00022842"/>
    </source>
</evidence>
<accession>A0ABT7MTL8</accession>
<reference evidence="5 6" key="1">
    <citation type="submission" date="2023-06" db="EMBL/GenBank/DDBJ databases">
        <title>Microbacterium sp. nov., isolated from a waste landfill.</title>
        <authorList>
            <person name="Wen W."/>
        </authorList>
    </citation>
    <scope>NUCLEOTIDE SEQUENCE [LARGE SCALE GENOMIC DNA]</scope>
    <source>
        <strain evidence="5 6">ASV49</strain>
    </source>
</reference>
<organism evidence="5 6">
    <name type="scientific">Microbacterium candidum</name>
    <dbReference type="NCBI Taxonomy" id="3041922"/>
    <lineage>
        <taxon>Bacteria</taxon>
        <taxon>Bacillati</taxon>
        <taxon>Actinomycetota</taxon>
        <taxon>Actinomycetes</taxon>
        <taxon>Micrococcales</taxon>
        <taxon>Microbacteriaceae</taxon>
        <taxon>Microbacterium</taxon>
    </lineage>
</organism>
<evidence type="ECO:0000313" key="6">
    <source>
        <dbReference type="Proteomes" id="UP001235064"/>
    </source>
</evidence>
<comment type="cofactor">
    <cofactor evidence="1">
        <name>Mg(2+)</name>
        <dbReference type="ChEBI" id="CHEBI:18420"/>
    </cofactor>
</comment>
<keyword evidence="3" id="KW-0460">Magnesium</keyword>
<dbReference type="InterPro" id="IPR036849">
    <property type="entry name" value="Enolase-like_C_sf"/>
</dbReference>
<dbReference type="Proteomes" id="UP001235064">
    <property type="component" value="Unassembled WGS sequence"/>
</dbReference>
<protein>
    <submittedName>
        <fullName evidence="5">Enolase C-terminal domain-like protein</fullName>
    </submittedName>
</protein>
<dbReference type="SFLD" id="SFLDS00001">
    <property type="entry name" value="Enolase"/>
    <property type="match status" value="1"/>
</dbReference>
<name>A0ABT7MTL8_9MICO</name>
<keyword evidence="6" id="KW-1185">Reference proteome</keyword>
<evidence type="ECO:0000256" key="2">
    <source>
        <dbReference type="ARBA" id="ARBA00022723"/>
    </source>
</evidence>
<evidence type="ECO:0000313" key="5">
    <source>
        <dbReference type="EMBL" id="MDL9977795.1"/>
    </source>
</evidence>
<evidence type="ECO:0000256" key="1">
    <source>
        <dbReference type="ARBA" id="ARBA00001946"/>
    </source>
</evidence>
<proteinExistence type="predicted"/>
<dbReference type="SUPFAM" id="SSF51604">
    <property type="entry name" value="Enolase C-terminal domain-like"/>
    <property type="match status" value="1"/>
</dbReference>
<gene>
    <name evidence="5" type="ORF">QSV35_00490</name>
</gene>
<dbReference type="Gene3D" id="3.30.390.10">
    <property type="entry name" value="Enolase-like, N-terminal domain"/>
    <property type="match status" value="1"/>
</dbReference>
<dbReference type="Pfam" id="PF13378">
    <property type="entry name" value="MR_MLE_C"/>
    <property type="match status" value="1"/>
</dbReference>
<feature type="domain" description="Mandelate racemase/muconate lactonizing enzyme C-terminal" evidence="4">
    <location>
        <begin position="146"/>
        <end position="242"/>
    </location>
</feature>
<comment type="caution">
    <text evidence="5">The sequence shown here is derived from an EMBL/GenBank/DDBJ whole genome shotgun (WGS) entry which is preliminary data.</text>
</comment>
<dbReference type="Gene3D" id="3.20.20.120">
    <property type="entry name" value="Enolase-like C-terminal domain"/>
    <property type="match status" value="1"/>
</dbReference>
<dbReference type="InterPro" id="IPR046945">
    <property type="entry name" value="RHMD-like"/>
</dbReference>
<dbReference type="PANTHER" id="PTHR13794:SF58">
    <property type="entry name" value="MITOCHONDRIAL ENOLASE SUPERFAMILY MEMBER 1"/>
    <property type="match status" value="1"/>
</dbReference>
<dbReference type="InterPro" id="IPR029017">
    <property type="entry name" value="Enolase-like_N"/>
</dbReference>
<dbReference type="InterPro" id="IPR029065">
    <property type="entry name" value="Enolase_C-like"/>
</dbReference>
<dbReference type="RefSeq" id="WP_286285586.1">
    <property type="nucleotide sequence ID" value="NZ_JASXSZ010000001.1"/>
</dbReference>
<keyword evidence="2" id="KW-0479">Metal-binding</keyword>
<sequence length="366" mass="40122">MKITHIETYPVRVPPVEPPFRWRAGLPGSAEYGPAEGVVLRIGTDEGAEGAAFFSRMSAVAMVESLVEHVYRPEYLGKDPLMREWHYDRMWELDRLHEFPLPVFGLFDVALWDLAGRAAGLPAYKLMGGMRESLPAYASTVTFGTTEEFLDVASQCIELGYPAIKLHAWGDAKRDAALCLALREHVGDEMDLMYDGSAGFDLPDAIYLGRALSDANYRWYEEPMREFSVSAYRELARAVDVPLLSAETSDGAYMNSADFIAAGAATFGVRTSAGLRGGMTGAMRTAHLADAFRIRAEVHGGGIHAEHLCMAISNTTYYESLVHCSTVTREAVVDENGLLHAPTEPGIALPPGLDYPEAVRHFARVA</sequence>
<evidence type="ECO:0000259" key="4">
    <source>
        <dbReference type="SMART" id="SM00922"/>
    </source>
</evidence>
<dbReference type="InterPro" id="IPR013342">
    <property type="entry name" value="Mandelate_racemase_C"/>
</dbReference>
<dbReference type="SMART" id="SM00922">
    <property type="entry name" value="MR_MLE"/>
    <property type="match status" value="1"/>
</dbReference>
<dbReference type="PANTHER" id="PTHR13794">
    <property type="entry name" value="ENOLASE SUPERFAMILY, MANDELATE RACEMASE"/>
    <property type="match status" value="1"/>
</dbReference>
<dbReference type="EMBL" id="JASXSZ010000001">
    <property type="protein sequence ID" value="MDL9977795.1"/>
    <property type="molecule type" value="Genomic_DNA"/>
</dbReference>
<dbReference type="SUPFAM" id="SSF54826">
    <property type="entry name" value="Enolase N-terminal domain-like"/>
    <property type="match status" value="1"/>
</dbReference>